<proteinExistence type="predicted"/>
<evidence type="ECO:0000313" key="4">
    <source>
        <dbReference type="Proteomes" id="UP000332933"/>
    </source>
</evidence>
<protein>
    <submittedName>
        <fullName evidence="3">Aste57867_20284 protein</fullName>
    </submittedName>
</protein>
<organism evidence="3 4">
    <name type="scientific">Aphanomyces stellatus</name>
    <dbReference type="NCBI Taxonomy" id="120398"/>
    <lineage>
        <taxon>Eukaryota</taxon>
        <taxon>Sar</taxon>
        <taxon>Stramenopiles</taxon>
        <taxon>Oomycota</taxon>
        <taxon>Saprolegniomycetes</taxon>
        <taxon>Saprolegniales</taxon>
        <taxon>Verrucalvaceae</taxon>
        <taxon>Aphanomyces</taxon>
    </lineage>
</organism>
<dbReference type="OrthoDB" id="15596at2759"/>
<keyword evidence="4" id="KW-1185">Reference proteome</keyword>
<dbReference type="Proteomes" id="UP000332933">
    <property type="component" value="Unassembled WGS sequence"/>
</dbReference>
<gene>
    <name evidence="3" type="primary">Aste57867_20284</name>
    <name evidence="2" type="ORF">As57867_020218</name>
    <name evidence="3" type="ORF">ASTE57867_20284</name>
</gene>
<dbReference type="AlphaFoldDB" id="A0A485LFV0"/>
<accession>A0A485LFV0</accession>
<name>A0A485LFV0_9STRA</name>
<dbReference type="EMBL" id="VJMH01006770">
    <property type="protein sequence ID" value="KAF0688060.1"/>
    <property type="molecule type" value="Genomic_DNA"/>
</dbReference>
<evidence type="ECO:0000313" key="2">
    <source>
        <dbReference type="EMBL" id="KAF0688060.1"/>
    </source>
</evidence>
<evidence type="ECO:0000256" key="1">
    <source>
        <dbReference type="SAM" id="MobiDB-lite"/>
    </source>
</evidence>
<feature type="region of interest" description="Disordered" evidence="1">
    <location>
        <begin position="17"/>
        <end position="40"/>
    </location>
</feature>
<reference evidence="2" key="2">
    <citation type="submission" date="2019-06" db="EMBL/GenBank/DDBJ databases">
        <title>Genomics analysis of Aphanomyces spp. identifies a new class of oomycete effector associated with host adaptation.</title>
        <authorList>
            <person name="Gaulin E."/>
        </authorList>
    </citation>
    <scope>NUCLEOTIDE SEQUENCE</scope>
    <source>
        <strain evidence="2">CBS 578.67</strain>
    </source>
</reference>
<dbReference type="EMBL" id="CAADRA010006793">
    <property type="protein sequence ID" value="VFT96974.1"/>
    <property type="molecule type" value="Genomic_DNA"/>
</dbReference>
<reference evidence="3 4" key="1">
    <citation type="submission" date="2019-03" db="EMBL/GenBank/DDBJ databases">
        <authorList>
            <person name="Gaulin E."/>
            <person name="Dumas B."/>
        </authorList>
    </citation>
    <scope>NUCLEOTIDE SEQUENCE [LARGE SCALE GENOMIC DNA]</scope>
    <source>
        <strain evidence="3">CBS 568.67</strain>
    </source>
</reference>
<sequence>MLTTTLDAISIAASRMVRGGGSEQRKEWTPPPPVEARPRGETNYHMYAPLVYGPAIPLIRIGLRGRLPQRQIDAIFLTSVGLALSHAGYVMFSDSSV</sequence>
<evidence type="ECO:0000313" key="3">
    <source>
        <dbReference type="EMBL" id="VFT96974.1"/>
    </source>
</evidence>